<feature type="compositionally biased region" description="Basic and acidic residues" evidence="1">
    <location>
        <begin position="27"/>
        <end position="45"/>
    </location>
</feature>
<reference evidence="3" key="2">
    <citation type="journal article" date="2021" name="Appl. Environ. Microbiol.">
        <title>Adaptability of a Caproate-Producing Bacterium Contributes to Its Dominance in an Anaerobic Fermentation System.</title>
        <authorList>
            <person name="Wang H."/>
            <person name="Gu Y."/>
            <person name="Zhou W."/>
            <person name="Zhao D."/>
            <person name="Qiao Z."/>
            <person name="Zheng J."/>
            <person name="Gao J."/>
            <person name="Chen X."/>
            <person name="Ren C."/>
            <person name="Xu Y."/>
        </authorList>
    </citation>
    <scope>NUCLEOTIDE SEQUENCE</scope>
    <source>
        <strain evidence="3">JNU-WLY1368</strain>
    </source>
</reference>
<keyword evidence="5" id="KW-1185">Reference proteome</keyword>
<dbReference type="EMBL" id="CP046051">
    <property type="protein sequence ID" value="QKN24238.1"/>
    <property type="molecule type" value="Genomic_DNA"/>
</dbReference>
<reference evidence="4 5" key="1">
    <citation type="submission" date="2019-11" db="EMBL/GenBank/DDBJ databases">
        <authorList>
            <person name="Ren C."/>
            <person name="Wang H."/>
            <person name="Xu Y."/>
        </authorList>
    </citation>
    <scope>NUCLEOTIDE SEQUENCE [LARGE SCALE GENOMIC DNA]</scope>
    <source>
        <strain evidence="5">JNU-WLY1368</strain>
        <strain evidence="2 4">LBM 19010</strain>
    </source>
</reference>
<dbReference type="Proteomes" id="UP000509623">
    <property type="component" value="Chromosome"/>
</dbReference>
<sequence length="52" mass="6165">MDRNKIHVKGSPPKQPDTFISHPNLTPEEREERIRKADEESRKLTDWPNPDQ</sequence>
<dbReference type="RefSeq" id="WP_157658900.1">
    <property type="nucleotide sequence ID" value="NZ_CP046051.1"/>
</dbReference>
<evidence type="ECO:0000256" key="1">
    <source>
        <dbReference type="SAM" id="MobiDB-lite"/>
    </source>
</evidence>
<reference evidence="3" key="3">
    <citation type="journal article" date="2022" name="Int. J. Syst. Evol. Microbiol.">
        <title>Caproicibacterium lactatifermentans sp. nov., isolated from pit clay used for the production of Chinese strong aroma-type liquor.</title>
        <authorList>
            <person name="Wang H."/>
            <person name="Gu Y."/>
            <person name="Zhao D."/>
            <person name="Qiao Z."/>
            <person name="Zheng J."/>
            <person name="Gao J."/>
            <person name="Ren C."/>
            <person name="Xu Y."/>
        </authorList>
    </citation>
    <scope>NUCLEOTIDE SEQUENCE</scope>
    <source>
        <strain evidence="3">JNU-WLY1368</strain>
    </source>
</reference>
<accession>A0A859DQS5</accession>
<proteinExistence type="predicted"/>
<dbReference type="KEGG" id="clf:GJQ69_06910"/>
<dbReference type="EMBL" id="CP046161">
    <property type="protein sequence ID" value="QKO30690.1"/>
    <property type="molecule type" value="Genomic_DNA"/>
</dbReference>
<organism evidence="2 4">
    <name type="scientific">Caproicibacterium lactatifermentans</name>
    <dbReference type="NCBI Taxonomy" id="2666138"/>
    <lineage>
        <taxon>Bacteria</taxon>
        <taxon>Bacillati</taxon>
        <taxon>Bacillota</taxon>
        <taxon>Clostridia</taxon>
        <taxon>Eubacteriales</taxon>
        <taxon>Oscillospiraceae</taxon>
        <taxon>Caproicibacterium</taxon>
    </lineage>
</organism>
<evidence type="ECO:0000313" key="3">
    <source>
        <dbReference type="EMBL" id="QKO30690.1"/>
    </source>
</evidence>
<protein>
    <submittedName>
        <fullName evidence="2">Uncharacterized protein</fullName>
    </submittedName>
</protein>
<evidence type="ECO:0000313" key="2">
    <source>
        <dbReference type="EMBL" id="QKN24238.1"/>
    </source>
</evidence>
<gene>
    <name evidence="2" type="ORF">GJQ69_06910</name>
    <name evidence="3" type="ORF">GKP14_06605</name>
</gene>
<name>A0A859DQS5_9FIRM</name>
<dbReference type="AlphaFoldDB" id="A0A859DQS5"/>
<evidence type="ECO:0000313" key="5">
    <source>
        <dbReference type="Proteomes" id="UP000509623"/>
    </source>
</evidence>
<evidence type="ECO:0000313" key="4">
    <source>
        <dbReference type="Proteomes" id="UP000501316"/>
    </source>
</evidence>
<feature type="region of interest" description="Disordered" evidence="1">
    <location>
        <begin position="1"/>
        <end position="52"/>
    </location>
</feature>
<dbReference type="Proteomes" id="UP000501316">
    <property type="component" value="Chromosome"/>
</dbReference>